<evidence type="ECO:0000256" key="1">
    <source>
        <dbReference type="SAM" id="Coils"/>
    </source>
</evidence>
<evidence type="ECO:0000313" key="3">
    <source>
        <dbReference type="EMBL" id="KZT71425.1"/>
    </source>
</evidence>
<evidence type="ECO:0000313" key="4">
    <source>
        <dbReference type="Proteomes" id="UP000076727"/>
    </source>
</evidence>
<reference evidence="3 4" key="1">
    <citation type="journal article" date="2016" name="Mol. Biol. Evol.">
        <title>Comparative Genomics of Early-Diverging Mushroom-Forming Fungi Provides Insights into the Origins of Lignocellulose Decay Capabilities.</title>
        <authorList>
            <person name="Nagy L.G."/>
            <person name="Riley R."/>
            <person name="Tritt A."/>
            <person name="Adam C."/>
            <person name="Daum C."/>
            <person name="Floudas D."/>
            <person name="Sun H."/>
            <person name="Yadav J.S."/>
            <person name="Pangilinan J."/>
            <person name="Larsson K.H."/>
            <person name="Matsuura K."/>
            <person name="Barry K."/>
            <person name="Labutti K."/>
            <person name="Kuo R."/>
            <person name="Ohm R.A."/>
            <person name="Bhattacharya S.S."/>
            <person name="Shirouzu T."/>
            <person name="Yoshinaga Y."/>
            <person name="Martin F.M."/>
            <person name="Grigoriev I.V."/>
            <person name="Hibbett D.S."/>
        </authorList>
    </citation>
    <scope>NUCLEOTIDE SEQUENCE [LARGE SCALE GENOMIC DNA]</scope>
    <source>
        <strain evidence="3 4">L-15889</strain>
    </source>
</reference>
<feature type="region of interest" description="Disordered" evidence="2">
    <location>
        <begin position="160"/>
        <end position="179"/>
    </location>
</feature>
<accession>A0A165S1R4</accession>
<organism evidence="3 4">
    <name type="scientific">Daedalea quercina L-15889</name>
    <dbReference type="NCBI Taxonomy" id="1314783"/>
    <lineage>
        <taxon>Eukaryota</taxon>
        <taxon>Fungi</taxon>
        <taxon>Dikarya</taxon>
        <taxon>Basidiomycota</taxon>
        <taxon>Agaricomycotina</taxon>
        <taxon>Agaricomycetes</taxon>
        <taxon>Polyporales</taxon>
        <taxon>Fomitopsis</taxon>
    </lineage>
</organism>
<sequence>MHLTIDLLCPRVDEVSARDIPEHEHSNIVDMRKTLKSVRRTLQAVCHSMEQMAAERITHLEAEVRHREKENATLGEHAKELSRQRRRARKVATTQLNKERADFQAKESEIQAKLRRLKDDLSATKDELRQCEERRTQANEEMKLWRGSATKNKKKYYALKAQRSVAKKDNDSDDSLEVV</sequence>
<evidence type="ECO:0000256" key="2">
    <source>
        <dbReference type="SAM" id="MobiDB-lite"/>
    </source>
</evidence>
<proteinExistence type="predicted"/>
<feature type="coiled-coil region" evidence="1">
    <location>
        <begin position="100"/>
        <end position="141"/>
    </location>
</feature>
<dbReference type="AlphaFoldDB" id="A0A165S1R4"/>
<keyword evidence="1" id="KW-0175">Coiled coil</keyword>
<dbReference type="Proteomes" id="UP000076727">
    <property type="component" value="Unassembled WGS sequence"/>
</dbReference>
<keyword evidence="4" id="KW-1185">Reference proteome</keyword>
<gene>
    <name evidence="3" type="ORF">DAEQUDRAFT_130447</name>
</gene>
<name>A0A165S1R4_9APHY</name>
<dbReference type="EMBL" id="KV429046">
    <property type="protein sequence ID" value="KZT71425.1"/>
    <property type="molecule type" value="Genomic_DNA"/>
</dbReference>
<dbReference type="OrthoDB" id="6105938at2759"/>
<protein>
    <submittedName>
        <fullName evidence="3">Uncharacterized protein</fullName>
    </submittedName>
</protein>